<keyword evidence="1" id="KW-0812">Transmembrane</keyword>
<dbReference type="EMBL" id="JNVD01000013">
    <property type="protein sequence ID" value="KOC24340.1"/>
    <property type="molecule type" value="Genomic_DNA"/>
</dbReference>
<accession>A0A0L7MRC5</accession>
<organism evidence="2 3">
    <name type="scientific">Comamonas testosteroni</name>
    <name type="common">Pseudomonas testosteroni</name>
    <dbReference type="NCBI Taxonomy" id="285"/>
    <lineage>
        <taxon>Bacteria</taxon>
        <taxon>Pseudomonadati</taxon>
        <taxon>Pseudomonadota</taxon>
        <taxon>Betaproteobacteria</taxon>
        <taxon>Burkholderiales</taxon>
        <taxon>Comamonadaceae</taxon>
        <taxon>Comamonas</taxon>
    </lineage>
</organism>
<reference evidence="3" key="1">
    <citation type="submission" date="2014-06" db="EMBL/GenBank/DDBJ databases">
        <title>Draft genome sequence of C. testosteroni WDL7.</title>
        <authorList>
            <person name="Wu Y."/>
            <person name="Seshan H."/>
            <person name="Arumugam K."/>
        </authorList>
    </citation>
    <scope>NUCLEOTIDE SEQUENCE [LARGE SCALE GENOMIC DNA]</scope>
    <source>
        <strain evidence="3">WDL7</strain>
    </source>
</reference>
<feature type="transmembrane region" description="Helical" evidence="1">
    <location>
        <begin position="55"/>
        <end position="76"/>
    </location>
</feature>
<protein>
    <recommendedName>
        <fullName evidence="4">Iron uptake protein</fullName>
    </recommendedName>
</protein>
<comment type="caution">
    <text evidence="2">The sequence shown here is derived from an EMBL/GenBank/DDBJ whole genome shotgun (WGS) entry which is preliminary data.</text>
</comment>
<name>A0A0L7MRC5_COMTE</name>
<evidence type="ECO:0000313" key="3">
    <source>
        <dbReference type="Proteomes" id="UP000037442"/>
    </source>
</evidence>
<feature type="transmembrane region" description="Helical" evidence="1">
    <location>
        <begin position="20"/>
        <end position="49"/>
    </location>
</feature>
<keyword evidence="1" id="KW-1133">Transmembrane helix</keyword>
<dbReference type="RefSeq" id="WP_230847645.1">
    <property type="nucleotide sequence ID" value="NZ_JNVD01000013.1"/>
</dbReference>
<keyword evidence="1" id="KW-0472">Membrane</keyword>
<dbReference type="AlphaFoldDB" id="A0A0L7MRC5"/>
<evidence type="ECO:0008006" key="4">
    <source>
        <dbReference type="Google" id="ProtNLM"/>
    </source>
</evidence>
<evidence type="ECO:0000256" key="1">
    <source>
        <dbReference type="SAM" id="Phobius"/>
    </source>
</evidence>
<sequence length="105" mass="11129">MKAAAMTKAQTRRHRWAVLLRVLMATLGGYALTALACAVMAHVLVAVGAMQRAPAVLLSTLLSFVLYTAVALWAFHVRSLLRVMAWMAGPAALLTAALQALKGVA</sequence>
<evidence type="ECO:0000313" key="2">
    <source>
        <dbReference type="EMBL" id="KOC24340.1"/>
    </source>
</evidence>
<proteinExistence type="predicted"/>
<gene>
    <name evidence="2" type="ORF">GL58_05130</name>
</gene>
<dbReference type="PATRIC" id="fig|285.49.peg.1072"/>
<dbReference type="Proteomes" id="UP000037442">
    <property type="component" value="Unassembled WGS sequence"/>
</dbReference>